<evidence type="ECO:0000256" key="6">
    <source>
        <dbReference type="ARBA" id="ARBA00023242"/>
    </source>
</evidence>
<protein>
    <recommendedName>
        <fullName evidence="4">Protein LOT5</fullName>
    </recommendedName>
</protein>
<dbReference type="FunCoup" id="G0V5T3">
    <property type="interactions" value="57"/>
</dbReference>
<sequence length="300" mass="34252">MKEKQHCQIAVTKPTIENVIPYQQYKKTQPRVLGDTDLLYANNGHHMILFGGGRNLFLFLLDDVENTQRLEDVELFILNSCIVIWFGVLGHGLEIPYSSVLYHASRTHIHERDGHKLEILLTLERDEILDQFFPEKLNHMNGPSDDSYLPIDDFTMKSVELVLQPKYSTYDRYYNAEIETLFTFENFGINRGDEMVTNCNEALSMGLEIQGYDSDGDDINNNESRRESFSSTDSHAVFTGLSNILKNYGTFANNGHADDLDNDAVMDQVVSNNNPEAGMSMEFHANHNVSGRKTTRDEMH</sequence>
<dbReference type="OMA" id="NSCIIIW"/>
<dbReference type="eggNOG" id="ENOG502RY1I">
    <property type="taxonomic scope" value="Eukaryota"/>
</dbReference>
<keyword evidence="8" id="KW-1185">Reference proteome</keyword>
<evidence type="ECO:0000313" key="8">
    <source>
        <dbReference type="Proteomes" id="UP000001640"/>
    </source>
</evidence>
<dbReference type="AlphaFoldDB" id="G0V5T3"/>
<accession>G0V5T3</accession>
<keyword evidence="5" id="KW-0963">Cytoplasm</keyword>
<dbReference type="KEGG" id="ncs:NCAS_0A02630"/>
<dbReference type="GO" id="GO:0005634">
    <property type="term" value="C:nucleus"/>
    <property type="evidence" value="ECO:0007669"/>
    <property type="project" value="UniProtKB-SubCell"/>
</dbReference>
<dbReference type="InParanoid" id="G0V5T3"/>
<proteinExistence type="inferred from homology"/>
<evidence type="ECO:0000256" key="2">
    <source>
        <dbReference type="ARBA" id="ARBA00004496"/>
    </source>
</evidence>
<dbReference type="InterPro" id="IPR039924">
    <property type="entry name" value="ICln/Lot5/Saf5"/>
</dbReference>
<dbReference type="GeneID" id="96900310"/>
<evidence type="ECO:0000256" key="1">
    <source>
        <dbReference type="ARBA" id="ARBA00004123"/>
    </source>
</evidence>
<dbReference type="Pfam" id="PF03517">
    <property type="entry name" value="Voldacs"/>
    <property type="match status" value="1"/>
</dbReference>
<comment type="similarity">
    <text evidence="3">Belongs to the LOT5 family.</text>
</comment>
<dbReference type="RefSeq" id="XP_003673212.1">
    <property type="nucleotide sequence ID" value="XM_003673164.1"/>
</dbReference>
<dbReference type="Proteomes" id="UP000001640">
    <property type="component" value="Chromosome 1"/>
</dbReference>
<evidence type="ECO:0000256" key="4">
    <source>
        <dbReference type="ARBA" id="ARBA00015935"/>
    </source>
</evidence>
<evidence type="ECO:0000313" key="7">
    <source>
        <dbReference type="EMBL" id="CCC66821.1"/>
    </source>
</evidence>
<keyword evidence="6" id="KW-0539">Nucleus</keyword>
<dbReference type="STRING" id="1064592.G0V5T3"/>
<organism evidence="7 8">
    <name type="scientific">Naumovozyma castellii</name>
    <name type="common">Yeast</name>
    <name type="synonym">Saccharomyces castellii</name>
    <dbReference type="NCBI Taxonomy" id="27288"/>
    <lineage>
        <taxon>Eukaryota</taxon>
        <taxon>Fungi</taxon>
        <taxon>Dikarya</taxon>
        <taxon>Ascomycota</taxon>
        <taxon>Saccharomycotina</taxon>
        <taxon>Saccharomycetes</taxon>
        <taxon>Saccharomycetales</taxon>
        <taxon>Saccharomycetaceae</taxon>
        <taxon>Naumovozyma</taxon>
    </lineage>
</organism>
<comment type="subcellular location">
    <subcellularLocation>
        <location evidence="2">Cytoplasm</location>
    </subcellularLocation>
    <subcellularLocation>
        <location evidence="1">Nucleus</location>
    </subcellularLocation>
</comment>
<gene>
    <name evidence="7" type="primary">NCAS0A02630</name>
    <name evidence="7" type="ordered locus">NCAS_0A02630</name>
</gene>
<reference key="2">
    <citation type="submission" date="2011-08" db="EMBL/GenBank/DDBJ databases">
        <title>Genome sequence of Naumovozyma castellii.</title>
        <authorList>
            <person name="Gordon J.L."/>
            <person name="Armisen D."/>
            <person name="Proux-Wera E."/>
            <person name="OhEigeartaigh S.S."/>
            <person name="Byrne K.P."/>
            <person name="Wolfe K.H."/>
        </authorList>
    </citation>
    <scope>NUCLEOTIDE SEQUENCE</scope>
    <source>
        <strain>Type strain:CBS 4309</strain>
    </source>
</reference>
<dbReference type="EMBL" id="HE576752">
    <property type="protein sequence ID" value="CCC66821.1"/>
    <property type="molecule type" value="Genomic_DNA"/>
</dbReference>
<evidence type="ECO:0000256" key="5">
    <source>
        <dbReference type="ARBA" id="ARBA00022490"/>
    </source>
</evidence>
<name>G0V5T3_NAUCA</name>
<reference evidence="7 8" key="1">
    <citation type="journal article" date="2011" name="Proc. Natl. Acad. Sci. U.S.A.">
        <title>Evolutionary erosion of yeast sex chromosomes by mating-type switching accidents.</title>
        <authorList>
            <person name="Gordon J.L."/>
            <person name="Armisen D."/>
            <person name="Proux-Wera E."/>
            <person name="Oheigeartaigh S.S."/>
            <person name="Byrne K.P."/>
            <person name="Wolfe K.H."/>
        </authorList>
    </citation>
    <scope>NUCLEOTIDE SEQUENCE [LARGE SCALE GENOMIC DNA]</scope>
    <source>
        <strain evidence="8">ATCC 76901 / BCRC 22586 / CBS 4309 / NBRC 1992 / NRRL Y-12630</strain>
    </source>
</reference>
<dbReference type="OrthoDB" id="19714at2759"/>
<evidence type="ECO:0000256" key="3">
    <source>
        <dbReference type="ARBA" id="ARBA00006172"/>
    </source>
</evidence>
<dbReference type="GO" id="GO:0005737">
    <property type="term" value="C:cytoplasm"/>
    <property type="evidence" value="ECO:0007669"/>
    <property type="project" value="UniProtKB-SubCell"/>
</dbReference>
<dbReference type="HOGENOM" id="CLU_073622_0_0_1"/>